<dbReference type="RefSeq" id="WP_395417051.1">
    <property type="nucleotide sequence ID" value="NZ_JBIPKE010000015.1"/>
</dbReference>
<proteinExistence type="predicted"/>
<evidence type="ECO:0000256" key="1">
    <source>
        <dbReference type="ARBA" id="ARBA00023125"/>
    </source>
</evidence>
<feature type="domain" description="HU" evidence="2">
    <location>
        <begin position="1"/>
        <end position="126"/>
    </location>
</feature>
<dbReference type="InterPro" id="IPR041607">
    <property type="entry name" value="HU-HIG"/>
</dbReference>
<dbReference type="Gene3D" id="4.10.520.10">
    <property type="entry name" value="IHF-like DNA-binding proteins"/>
    <property type="match status" value="1"/>
</dbReference>
<dbReference type="NCBIfam" id="TIGR01201">
    <property type="entry name" value="HU_rel"/>
    <property type="match status" value="1"/>
</dbReference>
<evidence type="ECO:0000259" key="2">
    <source>
        <dbReference type="Pfam" id="PF18291"/>
    </source>
</evidence>
<dbReference type="Pfam" id="PF18291">
    <property type="entry name" value="HU-HIG"/>
    <property type="match status" value="1"/>
</dbReference>
<gene>
    <name evidence="3" type="ORF">ACHKAR_08580</name>
</gene>
<keyword evidence="1 3" id="KW-0238">DNA-binding</keyword>
<keyword evidence="4" id="KW-1185">Reference proteome</keyword>
<organism evidence="3 4">
    <name type="scientific">Marinoscillum luteum</name>
    <dbReference type="NCBI Taxonomy" id="861051"/>
    <lineage>
        <taxon>Bacteria</taxon>
        <taxon>Pseudomonadati</taxon>
        <taxon>Bacteroidota</taxon>
        <taxon>Cytophagia</taxon>
        <taxon>Cytophagales</taxon>
        <taxon>Reichenbachiellaceae</taxon>
        <taxon>Marinoscillum</taxon>
    </lineage>
</organism>
<reference evidence="3 4" key="1">
    <citation type="journal article" date="2013" name="Int. J. Syst. Evol. Microbiol.">
        <title>Marinoscillum luteum sp. nov., isolated from marine sediment.</title>
        <authorList>
            <person name="Cha I.T."/>
            <person name="Park S.J."/>
            <person name="Kim S.J."/>
            <person name="Kim J.G."/>
            <person name="Jung M.Y."/>
            <person name="Shin K.S."/>
            <person name="Kwon K.K."/>
            <person name="Yang S.H."/>
            <person name="Seo Y.S."/>
            <person name="Rhee S.K."/>
        </authorList>
    </citation>
    <scope>NUCLEOTIDE SEQUENCE [LARGE SCALE GENOMIC DNA]</scope>
    <source>
        <strain evidence="3 4">KCTC 23939</strain>
    </source>
</reference>
<dbReference type="InterPro" id="IPR010992">
    <property type="entry name" value="IHF-like_DNA-bd_dom_sf"/>
</dbReference>
<evidence type="ECO:0000313" key="4">
    <source>
        <dbReference type="Proteomes" id="UP001610063"/>
    </source>
</evidence>
<dbReference type="SUPFAM" id="SSF47729">
    <property type="entry name" value="IHF-like DNA-binding proteins"/>
    <property type="match status" value="1"/>
</dbReference>
<comment type="caution">
    <text evidence="3">The sequence shown here is derived from an EMBL/GenBank/DDBJ whole genome shotgun (WGS) entry which is preliminary data.</text>
</comment>
<evidence type="ECO:0000313" key="3">
    <source>
        <dbReference type="EMBL" id="MFH6983490.1"/>
    </source>
</evidence>
<dbReference type="InterPro" id="IPR005902">
    <property type="entry name" value="HU_DNA-bd_put"/>
</dbReference>
<dbReference type="EMBL" id="JBIPKE010000015">
    <property type="protein sequence ID" value="MFH6983490.1"/>
    <property type="molecule type" value="Genomic_DNA"/>
</dbReference>
<protein>
    <submittedName>
        <fullName evidence="3">HU family DNA-binding protein</fullName>
    </submittedName>
</protein>
<sequence length="141" mass="15300">MAVSYKTIAKGTPGVQGGGPKKYYASIVRGRKVDLRTFVEEIAEMNTLQTPDVLAVLEAFLQMTVRHLSEGRTIDMGQLGSFSPSLSSIGQDTPEKVSKHTIKKLNVNFRPSGLLSDRLSTVKFEKVSDGSAVEEEAPAET</sequence>
<dbReference type="GO" id="GO:0003677">
    <property type="term" value="F:DNA binding"/>
    <property type="evidence" value="ECO:0007669"/>
    <property type="project" value="UniProtKB-KW"/>
</dbReference>
<accession>A0ABW7N7S9</accession>
<dbReference type="Proteomes" id="UP001610063">
    <property type="component" value="Unassembled WGS sequence"/>
</dbReference>
<name>A0ABW7N7S9_9BACT</name>